<dbReference type="SUPFAM" id="SSF110849">
    <property type="entry name" value="ParB/Sulfiredoxin"/>
    <property type="match status" value="1"/>
</dbReference>
<reference evidence="2" key="1">
    <citation type="submission" date="2020-04" db="EMBL/GenBank/DDBJ databases">
        <authorList>
            <person name="Chiriac C."/>
            <person name="Salcher M."/>
            <person name="Ghai R."/>
            <person name="Kavagutti S V."/>
        </authorList>
    </citation>
    <scope>NUCLEOTIDE SEQUENCE</scope>
</reference>
<evidence type="ECO:0000313" key="2">
    <source>
        <dbReference type="EMBL" id="CAB4140181.1"/>
    </source>
</evidence>
<dbReference type="Gene3D" id="3.90.1530.10">
    <property type="entry name" value="Conserved hypothetical protein from pyrococcus furiosus pfu- 392566-001, ParB domain"/>
    <property type="match status" value="1"/>
</dbReference>
<dbReference type="EMBL" id="LR796378">
    <property type="protein sequence ID" value="CAB4140181.1"/>
    <property type="molecule type" value="Genomic_DNA"/>
</dbReference>
<sequence length="201" mass="22915">MSKMKIEYKPTADLIPYARNSRTHTDAQVNQIASSIREFGFRVPVLVSGDNTIIAGHGRVLAALKLGIEEIPTVDGSDMDDIQRRMYVIADNKIALNAGWDEEVLMLEIEDLRSLGADIELLAFDPSEIKRADIDYSVLDDHNIDDQIDDMAKGVRKAIQVEFEVEHYDEAFELIKYWRDEGAYVGYMIMDFLRKEKAKVQ</sequence>
<dbReference type="InterPro" id="IPR036086">
    <property type="entry name" value="ParB/Sulfiredoxin_sf"/>
</dbReference>
<evidence type="ECO:0000259" key="1">
    <source>
        <dbReference type="SMART" id="SM00470"/>
    </source>
</evidence>
<dbReference type="InterPro" id="IPR003115">
    <property type="entry name" value="ParB_N"/>
</dbReference>
<name>A0A6J5M1R2_9CAUD</name>
<proteinExistence type="predicted"/>
<accession>A0A6J5M1R2</accession>
<organism evidence="2">
    <name type="scientific">uncultured Caudovirales phage</name>
    <dbReference type="NCBI Taxonomy" id="2100421"/>
    <lineage>
        <taxon>Viruses</taxon>
        <taxon>Duplodnaviria</taxon>
        <taxon>Heunggongvirae</taxon>
        <taxon>Uroviricota</taxon>
        <taxon>Caudoviricetes</taxon>
        <taxon>Peduoviridae</taxon>
        <taxon>Maltschvirus</taxon>
        <taxon>Maltschvirus maltsch</taxon>
    </lineage>
</organism>
<protein>
    <submittedName>
        <fullName evidence="2">Spo0J Stage 0 sporulation protein J (Antagonist of Soj) containing ParB-like nuclease domain</fullName>
    </submittedName>
</protein>
<dbReference type="CDD" id="cd16403">
    <property type="entry name" value="ParB_N_like_MT"/>
    <property type="match status" value="1"/>
</dbReference>
<dbReference type="Pfam" id="PF02195">
    <property type="entry name" value="ParB_N"/>
    <property type="match status" value="1"/>
</dbReference>
<feature type="domain" description="ParB-like N-terminal" evidence="1">
    <location>
        <begin position="7"/>
        <end position="92"/>
    </location>
</feature>
<gene>
    <name evidence="2" type="ORF">UFOVP405_22</name>
</gene>
<dbReference type="SMART" id="SM00470">
    <property type="entry name" value="ParB"/>
    <property type="match status" value="1"/>
</dbReference>